<gene>
    <name evidence="2" type="ORF">N473_18145</name>
</gene>
<dbReference type="EMBL" id="AUYC01000030">
    <property type="protein sequence ID" value="KZN62836.1"/>
    <property type="molecule type" value="Genomic_DNA"/>
</dbReference>
<keyword evidence="1" id="KW-0812">Transmembrane</keyword>
<organism evidence="2 3">
    <name type="scientific">Pseudoalteromonas luteoviolacea CPMOR-1</name>
    <dbReference type="NCBI Taxonomy" id="1365248"/>
    <lineage>
        <taxon>Bacteria</taxon>
        <taxon>Pseudomonadati</taxon>
        <taxon>Pseudomonadota</taxon>
        <taxon>Gammaproteobacteria</taxon>
        <taxon>Alteromonadales</taxon>
        <taxon>Pseudoalteromonadaceae</taxon>
        <taxon>Pseudoalteromonas</taxon>
    </lineage>
</organism>
<evidence type="ECO:0000256" key="1">
    <source>
        <dbReference type="SAM" id="Phobius"/>
    </source>
</evidence>
<dbReference type="AlphaFoldDB" id="A0A167KI77"/>
<keyword evidence="1" id="KW-1133">Transmembrane helix</keyword>
<reference evidence="2 3" key="1">
    <citation type="submission" date="2013-07" db="EMBL/GenBank/DDBJ databases">
        <title>Comparative Genomic and Metabolomic Analysis of Twelve Strains of Pseudoalteromonas luteoviolacea.</title>
        <authorList>
            <person name="Vynne N.G."/>
            <person name="Mansson M."/>
            <person name="Gram L."/>
        </authorList>
    </citation>
    <scope>NUCLEOTIDE SEQUENCE [LARGE SCALE GENOMIC DNA]</scope>
    <source>
        <strain evidence="2 3">CPMOR-1</strain>
    </source>
</reference>
<dbReference type="Proteomes" id="UP000076486">
    <property type="component" value="Unassembled WGS sequence"/>
</dbReference>
<sequence>MCIVLNFFNNDFLSWLVSFLLVNFLNFNGLLLFVFGFYLGYFCLLFSF</sequence>
<dbReference type="PATRIC" id="fig|1365248.3.peg.2685"/>
<evidence type="ECO:0000313" key="2">
    <source>
        <dbReference type="EMBL" id="KZN62836.1"/>
    </source>
</evidence>
<name>A0A167KI77_9GAMM</name>
<protein>
    <submittedName>
        <fullName evidence="2">Uncharacterized protein</fullName>
    </submittedName>
</protein>
<comment type="caution">
    <text evidence="2">The sequence shown here is derived from an EMBL/GenBank/DDBJ whole genome shotgun (WGS) entry which is preliminary data.</text>
</comment>
<accession>A0A167KI77</accession>
<keyword evidence="1" id="KW-0472">Membrane</keyword>
<proteinExistence type="predicted"/>
<feature type="transmembrane region" description="Helical" evidence="1">
    <location>
        <begin position="12"/>
        <end position="45"/>
    </location>
</feature>
<evidence type="ECO:0000313" key="3">
    <source>
        <dbReference type="Proteomes" id="UP000076486"/>
    </source>
</evidence>